<dbReference type="GO" id="GO:0004161">
    <property type="term" value="F:dimethylallyltranstransferase activity"/>
    <property type="evidence" value="ECO:0007669"/>
    <property type="project" value="TreeGrafter"/>
</dbReference>
<evidence type="ECO:0000256" key="3">
    <source>
        <dbReference type="ARBA" id="ARBA00022723"/>
    </source>
</evidence>
<dbReference type="Proteomes" id="UP000789405">
    <property type="component" value="Unassembled WGS sequence"/>
</dbReference>
<protein>
    <submittedName>
        <fullName evidence="5">6065_t:CDS:1</fullName>
    </submittedName>
</protein>
<name>A0A9N9K0G0_9GLOM</name>
<sequence>IGKIGTDIEDNKCSWCINQALLIASPEQFKLLSEHYGKKNSEDVLIIKQIYKDLNIEKLYREYEEDSHTFLVGLISQLDENIIKKDIFLEYINKIYKRN</sequence>
<comment type="cofactor">
    <cofactor evidence="1">
        <name>Mg(2+)</name>
        <dbReference type="ChEBI" id="CHEBI:18420"/>
    </cofactor>
</comment>
<dbReference type="AlphaFoldDB" id="A0A9N9K0G0"/>
<dbReference type="InterPro" id="IPR008949">
    <property type="entry name" value="Isoprenoid_synthase_dom_sf"/>
</dbReference>
<dbReference type="GO" id="GO:0045337">
    <property type="term" value="P:farnesyl diphosphate biosynthetic process"/>
    <property type="evidence" value="ECO:0007669"/>
    <property type="project" value="TreeGrafter"/>
</dbReference>
<dbReference type="GO" id="GO:0005737">
    <property type="term" value="C:cytoplasm"/>
    <property type="evidence" value="ECO:0007669"/>
    <property type="project" value="TreeGrafter"/>
</dbReference>
<keyword evidence="4" id="KW-0460">Magnesium</keyword>
<keyword evidence="3" id="KW-0479">Metal-binding</keyword>
<keyword evidence="2" id="KW-0808">Transferase</keyword>
<dbReference type="PANTHER" id="PTHR11525">
    <property type="entry name" value="FARNESYL-PYROPHOSPHATE SYNTHETASE"/>
    <property type="match status" value="1"/>
</dbReference>
<dbReference type="InterPro" id="IPR000092">
    <property type="entry name" value="Polyprenyl_synt"/>
</dbReference>
<dbReference type="GO" id="GO:0004337">
    <property type="term" value="F:(2E,6E)-farnesyl diphosphate synthase activity"/>
    <property type="evidence" value="ECO:0007669"/>
    <property type="project" value="TreeGrafter"/>
</dbReference>
<dbReference type="Pfam" id="PF00348">
    <property type="entry name" value="polyprenyl_synt"/>
    <property type="match status" value="1"/>
</dbReference>
<reference evidence="5" key="1">
    <citation type="submission" date="2021-06" db="EMBL/GenBank/DDBJ databases">
        <authorList>
            <person name="Kallberg Y."/>
            <person name="Tangrot J."/>
            <person name="Rosling A."/>
        </authorList>
    </citation>
    <scope>NUCLEOTIDE SEQUENCE</scope>
    <source>
        <strain evidence="5">MA453B</strain>
    </source>
</reference>
<accession>A0A9N9K0G0</accession>
<gene>
    <name evidence="5" type="ORF">DERYTH_LOCUS24415</name>
</gene>
<dbReference type="EMBL" id="CAJVPY010040912">
    <property type="protein sequence ID" value="CAG8806167.1"/>
    <property type="molecule type" value="Genomic_DNA"/>
</dbReference>
<evidence type="ECO:0000256" key="4">
    <source>
        <dbReference type="ARBA" id="ARBA00022842"/>
    </source>
</evidence>
<dbReference type="GO" id="GO:0046872">
    <property type="term" value="F:metal ion binding"/>
    <property type="evidence" value="ECO:0007669"/>
    <property type="project" value="UniProtKB-KW"/>
</dbReference>
<dbReference type="InterPro" id="IPR039702">
    <property type="entry name" value="FPS1-like"/>
</dbReference>
<dbReference type="PANTHER" id="PTHR11525:SF0">
    <property type="entry name" value="FARNESYL PYROPHOSPHATE SYNTHASE"/>
    <property type="match status" value="1"/>
</dbReference>
<keyword evidence="6" id="KW-1185">Reference proteome</keyword>
<evidence type="ECO:0000313" key="6">
    <source>
        <dbReference type="Proteomes" id="UP000789405"/>
    </source>
</evidence>
<proteinExistence type="predicted"/>
<comment type="caution">
    <text evidence="5">The sequence shown here is derived from an EMBL/GenBank/DDBJ whole genome shotgun (WGS) entry which is preliminary data.</text>
</comment>
<feature type="non-terminal residue" evidence="5">
    <location>
        <position position="99"/>
    </location>
</feature>
<dbReference type="Gene3D" id="1.10.600.10">
    <property type="entry name" value="Farnesyl Diphosphate Synthase"/>
    <property type="match status" value="1"/>
</dbReference>
<feature type="non-terminal residue" evidence="5">
    <location>
        <position position="1"/>
    </location>
</feature>
<dbReference type="OrthoDB" id="10257492at2759"/>
<evidence type="ECO:0000256" key="1">
    <source>
        <dbReference type="ARBA" id="ARBA00001946"/>
    </source>
</evidence>
<dbReference type="SUPFAM" id="SSF48576">
    <property type="entry name" value="Terpenoid synthases"/>
    <property type="match status" value="1"/>
</dbReference>
<organism evidence="5 6">
    <name type="scientific">Dentiscutata erythropus</name>
    <dbReference type="NCBI Taxonomy" id="1348616"/>
    <lineage>
        <taxon>Eukaryota</taxon>
        <taxon>Fungi</taxon>
        <taxon>Fungi incertae sedis</taxon>
        <taxon>Mucoromycota</taxon>
        <taxon>Glomeromycotina</taxon>
        <taxon>Glomeromycetes</taxon>
        <taxon>Diversisporales</taxon>
        <taxon>Gigasporaceae</taxon>
        <taxon>Dentiscutata</taxon>
    </lineage>
</organism>
<evidence type="ECO:0000313" key="5">
    <source>
        <dbReference type="EMBL" id="CAG8806167.1"/>
    </source>
</evidence>
<evidence type="ECO:0000256" key="2">
    <source>
        <dbReference type="ARBA" id="ARBA00022679"/>
    </source>
</evidence>